<proteinExistence type="predicted"/>
<accession>A0A8S9JLI3</accession>
<organism evidence="1 2">
    <name type="scientific">Brassica cretica</name>
    <name type="common">Mustard</name>
    <dbReference type="NCBI Taxonomy" id="69181"/>
    <lineage>
        <taxon>Eukaryota</taxon>
        <taxon>Viridiplantae</taxon>
        <taxon>Streptophyta</taxon>
        <taxon>Embryophyta</taxon>
        <taxon>Tracheophyta</taxon>
        <taxon>Spermatophyta</taxon>
        <taxon>Magnoliopsida</taxon>
        <taxon>eudicotyledons</taxon>
        <taxon>Gunneridae</taxon>
        <taxon>Pentapetalae</taxon>
        <taxon>rosids</taxon>
        <taxon>malvids</taxon>
        <taxon>Brassicales</taxon>
        <taxon>Brassicaceae</taxon>
        <taxon>Brassiceae</taxon>
        <taxon>Brassica</taxon>
    </lineage>
</organism>
<name>A0A8S9JLI3_BRACR</name>
<gene>
    <name evidence="1" type="ORF">F2Q68_00004654</name>
</gene>
<reference evidence="1" key="1">
    <citation type="submission" date="2019-12" db="EMBL/GenBank/DDBJ databases">
        <title>Genome sequencing and annotation of Brassica cretica.</title>
        <authorList>
            <person name="Studholme D.J."/>
            <person name="Sarris P.F."/>
        </authorList>
    </citation>
    <scope>NUCLEOTIDE SEQUENCE</scope>
    <source>
        <strain evidence="1">PFS-001/15</strain>
        <tissue evidence="1">Leaf</tissue>
    </source>
</reference>
<evidence type="ECO:0000313" key="2">
    <source>
        <dbReference type="Proteomes" id="UP000712281"/>
    </source>
</evidence>
<comment type="caution">
    <text evidence="1">The sequence shown here is derived from an EMBL/GenBank/DDBJ whole genome shotgun (WGS) entry which is preliminary data.</text>
</comment>
<dbReference type="AlphaFoldDB" id="A0A8S9JLI3"/>
<sequence length="55" mass="6667">MFMEGGKGQKLVEARAIRDHYKSDIQMRKGLQFHHPDLVLYKISMRMKRKRKKSY</sequence>
<dbReference type="EMBL" id="QGKW02001660">
    <property type="protein sequence ID" value="KAF2582995.1"/>
    <property type="molecule type" value="Genomic_DNA"/>
</dbReference>
<dbReference type="Proteomes" id="UP000712281">
    <property type="component" value="Unassembled WGS sequence"/>
</dbReference>
<evidence type="ECO:0000313" key="1">
    <source>
        <dbReference type="EMBL" id="KAF2582995.1"/>
    </source>
</evidence>
<protein>
    <submittedName>
        <fullName evidence="1">Uncharacterized protein</fullName>
    </submittedName>
</protein>